<evidence type="ECO:0000256" key="4">
    <source>
        <dbReference type="SAM" id="Phobius"/>
    </source>
</evidence>
<dbReference type="Pfam" id="PF19700">
    <property type="entry name" value="DUF6198"/>
    <property type="match status" value="1"/>
</dbReference>
<reference evidence="6 8" key="1">
    <citation type="submission" date="2017-12" db="EMBL/GenBank/DDBJ databases">
        <title>Complete genome sequence of Herbivorax saccincola GGR1, a novel Cellulosome-producing hydrolytic bacterium in a thermophilic biogas plant, established by Illumina and Nanopore MinION sequencing.</title>
        <authorList>
            <person name="Pechtl A."/>
            <person name="Ruckert C."/>
            <person name="Koeck D.E."/>
            <person name="Maus I."/>
            <person name="Winkler A."/>
            <person name="Kalinowski J."/>
            <person name="Puhler A."/>
            <person name="Schwarz W.W."/>
            <person name="Zverlov V.V."/>
            <person name="Schluter A."/>
            <person name="Liebl W."/>
        </authorList>
    </citation>
    <scope>NUCLEOTIDE SEQUENCE [LARGE SCALE GENOMIC DNA]</scope>
    <source>
        <strain evidence="6">GGR1</strain>
        <strain evidence="8">SR1</strain>
    </source>
</reference>
<dbReference type="PANTHER" id="PTHR42756">
    <property type="entry name" value="TRANSCRIPTIONAL REGULATOR, MARR"/>
    <property type="match status" value="1"/>
</dbReference>
<dbReference type="InterPro" id="IPR000835">
    <property type="entry name" value="HTH_MarR-typ"/>
</dbReference>
<evidence type="ECO:0000313" key="6">
    <source>
        <dbReference type="EMBL" id="AUG56697.1"/>
    </source>
</evidence>
<organism evidence="6 8">
    <name type="scientific">Acetivibrio saccincola</name>
    <dbReference type="NCBI Taxonomy" id="1677857"/>
    <lineage>
        <taxon>Bacteria</taxon>
        <taxon>Bacillati</taxon>
        <taxon>Bacillota</taxon>
        <taxon>Clostridia</taxon>
        <taxon>Eubacteriales</taxon>
        <taxon>Oscillospiraceae</taxon>
        <taxon>Acetivibrio</taxon>
    </lineage>
</organism>
<feature type="transmembrane region" description="Helical" evidence="4">
    <location>
        <begin position="43"/>
        <end position="67"/>
    </location>
</feature>
<dbReference type="RefSeq" id="WP_101299371.1">
    <property type="nucleotide sequence ID" value="NZ_CP025197.1"/>
</dbReference>
<name>A0A2K9DYV0_9FIRM</name>
<feature type="transmembrane region" description="Helical" evidence="4">
    <location>
        <begin position="105"/>
        <end position="126"/>
    </location>
</feature>
<dbReference type="GO" id="GO:0003700">
    <property type="term" value="F:DNA-binding transcription factor activity"/>
    <property type="evidence" value="ECO:0007669"/>
    <property type="project" value="InterPro"/>
</dbReference>
<dbReference type="AlphaFoldDB" id="A0A2K9DYV0"/>
<feature type="transmembrane region" description="Helical" evidence="4">
    <location>
        <begin position="179"/>
        <end position="197"/>
    </location>
</feature>
<feature type="transmembrane region" description="Helical" evidence="4">
    <location>
        <begin position="79"/>
        <end position="99"/>
    </location>
</feature>
<dbReference type="InterPro" id="IPR036388">
    <property type="entry name" value="WH-like_DNA-bd_sf"/>
</dbReference>
<keyword evidence="2" id="KW-0238">DNA-binding</keyword>
<dbReference type="SMART" id="SM00347">
    <property type="entry name" value="HTH_MARR"/>
    <property type="match status" value="1"/>
</dbReference>
<dbReference type="SUPFAM" id="SSF46785">
    <property type="entry name" value="Winged helix' DNA-binding domain"/>
    <property type="match status" value="1"/>
</dbReference>
<proteinExistence type="predicted"/>
<evidence type="ECO:0000313" key="7">
    <source>
        <dbReference type="EMBL" id="PQQ66754.1"/>
    </source>
</evidence>
<dbReference type="Gene3D" id="1.10.10.10">
    <property type="entry name" value="Winged helix-like DNA-binding domain superfamily/Winged helix DNA-binding domain"/>
    <property type="match status" value="1"/>
</dbReference>
<evidence type="ECO:0000259" key="5">
    <source>
        <dbReference type="PROSITE" id="PS50995"/>
    </source>
</evidence>
<dbReference type="EMBL" id="CP025197">
    <property type="protein sequence ID" value="AUG56697.1"/>
    <property type="molecule type" value="Genomic_DNA"/>
</dbReference>
<dbReference type="Proteomes" id="UP000239720">
    <property type="component" value="Unassembled WGS sequence"/>
</dbReference>
<dbReference type="InterPro" id="IPR038750">
    <property type="entry name" value="YczE/YyaS-like"/>
</dbReference>
<protein>
    <submittedName>
        <fullName evidence="6">Transcriptional regulator SlyA</fullName>
    </submittedName>
</protein>
<keyword evidence="4" id="KW-1133">Transmembrane helix</keyword>
<evidence type="ECO:0000256" key="1">
    <source>
        <dbReference type="ARBA" id="ARBA00023015"/>
    </source>
</evidence>
<reference evidence="7 9" key="2">
    <citation type="journal article" date="2018" name="Syst. Appl. Microbiol.">
        <title>Characterization and high-quality draft genome sequence of Herbivorax saccincola A7, an anaerobic, alkaliphilic, thermophilic, cellulolytic, and xylanolytic bacterium.</title>
        <authorList>
            <person name="Aikawa S."/>
            <person name="Baramee S."/>
            <person name="Sermsathanaswadi J."/>
            <person name="Thianheng P."/>
            <person name="Tachaapaikoon C."/>
            <person name="Shikata A."/>
            <person name="Waeonukul R."/>
            <person name="Pason P."/>
            <person name="Ratanakhanokchai K."/>
            <person name="Kosugi A."/>
        </authorList>
    </citation>
    <scope>NUCLEOTIDE SEQUENCE [LARGE SCALE GENOMIC DNA]</scope>
    <source>
        <strain evidence="7 9">A7</strain>
    </source>
</reference>
<keyword evidence="1" id="KW-0805">Transcription regulation</keyword>
<keyword evidence="4" id="KW-0472">Membrane</keyword>
<feature type="domain" description="HTH marR-type" evidence="5">
    <location>
        <begin position="227"/>
        <end position="359"/>
    </location>
</feature>
<accession>A0A2K9DYV0</accession>
<dbReference type="Proteomes" id="UP000233534">
    <property type="component" value="Chromosome"/>
</dbReference>
<evidence type="ECO:0000256" key="2">
    <source>
        <dbReference type="ARBA" id="ARBA00023125"/>
    </source>
</evidence>
<keyword evidence="3" id="KW-0804">Transcription</keyword>
<evidence type="ECO:0000313" key="9">
    <source>
        <dbReference type="Proteomes" id="UP000239720"/>
    </source>
</evidence>
<dbReference type="PRINTS" id="PR00598">
    <property type="entry name" value="HTHMARR"/>
</dbReference>
<dbReference type="KEGG" id="hsc:HVS_03760"/>
<feature type="transmembrane region" description="Helical" evidence="4">
    <location>
        <begin position="155"/>
        <end position="173"/>
    </location>
</feature>
<evidence type="ECO:0000256" key="3">
    <source>
        <dbReference type="ARBA" id="ARBA00023163"/>
    </source>
</evidence>
<dbReference type="PROSITE" id="PS50995">
    <property type="entry name" value="HTH_MARR_2"/>
    <property type="match status" value="1"/>
</dbReference>
<evidence type="ECO:0000313" key="8">
    <source>
        <dbReference type="Proteomes" id="UP000233534"/>
    </source>
</evidence>
<dbReference type="PANTHER" id="PTHR42756:SF1">
    <property type="entry name" value="TRANSCRIPTIONAL REPRESSOR OF EMRAB OPERON"/>
    <property type="match status" value="1"/>
</dbReference>
<sequence>MISRKAVVMLIGLFLSSLGVSFSIKARLGATPVGVCPAVFSPYFGITTGTGMSILLGLFFIAQMVILKKEFRSSHFMQLVATVVYGFFVDLTSGIISIFPDSTLWTQVIYCGLGTVTLALGVFTMLKAEFIMLPQDALVKVISVRYNKEYGKVKIVFDSLLTIIAATGSWILYREFFQVGIGTVVAAIFVGKIISGLREIKGLNNLLDRVISKPIPGRVVKYEGIQHMDLPKTISLLYRKMNIELNERLMKIGLSNAQSRLLKHLYANGGMTQADLCKELGMDKSTVAKALIPLEKNGFVSKTVNPDDARSYLVTLTQKSTKMIPKTLEIVSSWTKDVTSGMTEAERELFYKLLHKVAQRAVVICKNGKYRKKCTCQKTCVCQ</sequence>
<gene>
    <name evidence="7" type="ORF">B9R14_08325</name>
    <name evidence="6" type="ORF">HVS_03760</name>
</gene>
<keyword evidence="4" id="KW-0812">Transmembrane</keyword>
<dbReference type="Pfam" id="PF01047">
    <property type="entry name" value="MarR"/>
    <property type="match status" value="1"/>
</dbReference>
<dbReference type="GO" id="GO:0003677">
    <property type="term" value="F:DNA binding"/>
    <property type="evidence" value="ECO:0007669"/>
    <property type="project" value="UniProtKB-KW"/>
</dbReference>
<dbReference type="InterPro" id="IPR036390">
    <property type="entry name" value="WH_DNA-bd_sf"/>
</dbReference>
<keyword evidence="8" id="KW-1185">Reference proteome</keyword>
<dbReference type="EMBL" id="NEMB01000003">
    <property type="protein sequence ID" value="PQQ66754.1"/>
    <property type="molecule type" value="Genomic_DNA"/>
</dbReference>